<organism evidence="1 2">
    <name type="scientific">Nelumbo nucifera</name>
    <name type="common">Sacred lotus</name>
    <dbReference type="NCBI Taxonomy" id="4432"/>
    <lineage>
        <taxon>Eukaryota</taxon>
        <taxon>Viridiplantae</taxon>
        <taxon>Streptophyta</taxon>
        <taxon>Embryophyta</taxon>
        <taxon>Tracheophyta</taxon>
        <taxon>Spermatophyta</taxon>
        <taxon>Magnoliopsida</taxon>
        <taxon>Proteales</taxon>
        <taxon>Nelumbonaceae</taxon>
        <taxon>Nelumbo</taxon>
    </lineage>
</organism>
<protein>
    <submittedName>
        <fullName evidence="1">Uncharacterized protein</fullName>
    </submittedName>
</protein>
<dbReference type="Proteomes" id="UP000607653">
    <property type="component" value="Unassembled WGS sequence"/>
</dbReference>
<name>A0A822YXE9_NELNU</name>
<evidence type="ECO:0000313" key="2">
    <source>
        <dbReference type="Proteomes" id="UP000607653"/>
    </source>
</evidence>
<evidence type="ECO:0000313" key="1">
    <source>
        <dbReference type="EMBL" id="DAD36201.1"/>
    </source>
</evidence>
<dbReference type="InterPro" id="IPR044809">
    <property type="entry name" value="AUF1-like"/>
</dbReference>
<dbReference type="PANTHER" id="PTHR31215">
    <property type="entry name" value="OS05G0510400 PROTEIN-RELATED"/>
    <property type="match status" value="1"/>
</dbReference>
<dbReference type="EMBL" id="DUZY01000004">
    <property type="protein sequence ID" value="DAD36201.1"/>
    <property type="molecule type" value="Genomic_DNA"/>
</dbReference>
<comment type="caution">
    <text evidence="1">The sequence shown here is derived from an EMBL/GenBank/DDBJ whole genome shotgun (WGS) entry which is preliminary data.</text>
</comment>
<sequence length="235" mass="27554">MHLLTSETNVFNRIPDPIVLLIFNHLFDIKSSIRCRAADNQVVKVDRVIFNETGKWSFLLHLLRSILQSFQDLISLRRLPIQPQNRNSPTEILCGDLRLEKDVVVRWRAEFGKTLKSYLIFVLRVVWTISTLFAASTRHCLLRDVIREHIKMESLVLEDKEEEGTMVIDKEGLREFREAAVDEERKIETGGGEICSVVRRMEMNNVSTLFLYFFKKSYHILEIMLKRLFLLITSE</sequence>
<dbReference type="AlphaFoldDB" id="A0A822YXE9"/>
<gene>
    <name evidence="1" type="ORF">HUJ06_006841</name>
</gene>
<reference evidence="1 2" key="1">
    <citation type="journal article" date="2020" name="Mol. Biol. Evol.">
        <title>Distinct Expression and Methylation Patterns for Genes with Different Fates following a Single Whole-Genome Duplication in Flowering Plants.</title>
        <authorList>
            <person name="Shi T."/>
            <person name="Rahmani R.S."/>
            <person name="Gugger P.F."/>
            <person name="Wang M."/>
            <person name="Li H."/>
            <person name="Zhang Y."/>
            <person name="Li Z."/>
            <person name="Wang Q."/>
            <person name="Van de Peer Y."/>
            <person name="Marchal K."/>
            <person name="Chen J."/>
        </authorList>
    </citation>
    <scope>NUCLEOTIDE SEQUENCE [LARGE SCALE GENOMIC DNA]</scope>
    <source>
        <tissue evidence="1">Leaf</tissue>
    </source>
</reference>
<keyword evidence="2" id="KW-1185">Reference proteome</keyword>
<accession>A0A822YXE9</accession>
<proteinExistence type="predicted"/>